<name>A0A840BM12_9RHOO</name>
<reference evidence="1 2" key="1">
    <citation type="submission" date="2020-08" db="EMBL/GenBank/DDBJ databases">
        <title>Genomic Encyclopedia of Type Strains, Phase IV (KMG-IV): sequencing the most valuable type-strain genomes for metagenomic binning, comparative biology and taxonomic classification.</title>
        <authorList>
            <person name="Goeker M."/>
        </authorList>
    </citation>
    <scope>NUCLEOTIDE SEQUENCE [LARGE SCALE GENOMIC DNA]</scope>
    <source>
        <strain evidence="1 2">DSM 106739</strain>
    </source>
</reference>
<dbReference type="AlphaFoldDB" id="A0A840BM12"/>
<evidence type="ECO:0000313" key="2">
    <source>
        <dbReference type="Proteomes" id="UP000561045"/>
    </source>
</evidence>
<comment type="caution">
    <text evidence="1">The sequence shown here is derived from an EMBL/GenBank/DDBJ whole genome shotgun (WGS) entry which is preliminary data.</text>
</comment>
<proteinExistence type="predicted"/>
<gene>
    <name evidence="1" type="ORF">GGR36_001906</name>
</gene>
<organism evidence="1 2">
    <name type="scientific">Niveibacterium umoris</name>
    <dbReference type="NCBI Taxonomy" id="1193620"/>
    <lineage>
        <taxon>Bacteria</taxon>
        <taxon>Pseudomonadati</taxon>
        <taxon>Pseudomonadota</taxon>
        <taxon>Betaproteobacteria</taxon>
        <taxon>Rhodocyclales</taxon>
        <taxon>Rhodocyclaceae</taxon>
        <taxon>Niveibacterium</taxon>
    </lineage>
</organism>
<accession>A0A840BM12</accession>
<protein>
    <submittedName>
        <fullName evidence="1">Uncharacterized protein</fullName>
    </submittedName>
</protein>
<keyword evidence="2" id="KW-1185">Reference proteome</keyword>
<sequence length="274" mass="29919">MEERALAIALEKAKTPEQRAKVERLIALRDVLMQRRDSFSKDAVAKRHARGEIYSKARVAAINAMGPSKTDLEDNVNSLYLRQADSEGVLKAHARSHFAYVLVSARLQLAHMPPDIADAARDIQGHEESFAAAWIGAIGDAGFKTEIRQLQREALRFLRTSTRPMYLVTHPVPVAFDDGEAQDLGKAWNKLDDLALEIGVEPLSTFIALPDEEGCGLGSTSRILSTVHALIGALQTPGRKFPSKRAIGSVLTKIHAALLQLGETGGSAYFEVDI</sequence>
<evidence type="ECO:0000313" key="1">
    <source>
        <dbReference type="EMBL" id="MBB4012598.1"/>
    </source>
</evidence>
<dbReference type="Proteomes" id="UP000561045">
    <property type="component" value="Unassembled WGS sequence"/>
</dbReference>
<dbReference type="RefSeq" id="WP_183634386.1">
    <property type="nucleotide sequence ID" value="NZ_BAABLE010000011.1"/>
</dbReference>
<dbReference type="EMBL" id="JACIET010000001">
    <property type="protein sequence ID" value="MBB4012598.1"/>
    <property type="molecule type" value="Genomic_DNA"/>
</dbReference>